<evidence type="ECO:0000256" key="1">
    <source>
        <dbReference type="SAM" id="MobiDB-lite"/>
    </source>
</evidence>
<keyword evidence="4" id="KW-1185">Reference proteome</keyword>
<feature type="compositionally biased region" description="Polar residues" evidence="1">
    <location>
        <begin position="427"/>
        <end position="436"/>
    </location>
</feature>
<protein>
    <submittedName>
        <fullName evidence="3">Uncharacterized protein</fullName>
    </submittedName>
</protein>
<gene>
    <name evidence="3" type="ORF">KIM372_17970</name>
</gene>
<keyword evidence="2" id="KW-0812">Transmembrane</keyword>
<feature type="compositionally biased region" description="Acidic residues" evidence="1">
    <location>
        <begin position="368"/>
        <end position="380"/>
    </location>
</feature>
<keyword evidence="2" id="KW-1133">Transmembrane helix</keyword>
<feature type="transmembrane region" description="Helical" evidence="2">
    <location>
        <begin position="400"/>
        <end position="421"/>
    </location>
</feature>
<accession>A0ABM8BBA0</accession>
<feature type="region of interest" description="Disordered" evidence="1">
    <location>
        <begin position="184"/>
        <end position="207"/>
    </location>
</feature>
<proteinExistence type="predicted"/>
<feature type="region of interest" description="Disordered" evidence="1">
    <location>
        <begin position="426"/>
        <end position="473"/>
    </location>
</feature>
<geneLocation type="plasmid" evidence="3 4">
    <name>plasmid1</name>
</geneLocation>
<reference evidence="3 4" key="1">
    <citation type="journal article" date="2023" name="Microbiol. Spectr.">
        <title>Symbiosis of Carpenter Bees with Uncharacterized Lactic Acid Bacteria Showing NAD Auxotrophy.</title>
        <authorList>
            <person name="Kawasaki S."/>
            <person name="Ozawa K."/>
            <person name="Mori T."/>
            <person name="Yamamoto A."/>
            <person name="Ito M."/>
            <person name="Ohkuma M."/>
            <person name="Sakamoto M."/>
            <person name="Matsutani M."/>
        </authorList>
    </citation>
    <scope>NUCLEOTIDE SEQUENCE [LARGE SCALE GENOMIC DNA]</scope>
    <source>
        <strain evidence="3 4">Kim37-2</strain>
        <plasmid evidence="3 4">plasmid1</plasmid>
    </source>
</reference>
<evidence type="ECO:0000313" key="3">
    <source>
        <dbReference type="EMBL" id="BDR53889.1"/>
    </source>
</evidence>
<sequence length="585" mass="62442">MIDPWQFGQQTDRSGSEDMVVRQLSAVLYALLTGTIPGADKSAYPSLESLPLGLPEEFRIICMRGMGLKTSDGVSPIPLVTLAELTALLGPWTPPEELTDQDMTWLRANQDASITTVHIKPAGPQDLLDLPASLLSAGSRPAKTAAEPRWGTNQLLFPERSEIEMLNLNDADTDLFSLFDERKLQSSQPAPDRLKRTGRAAQPTQAVDVSVIRHPSAHSDPMQAVTGQLPFPLVGQAAGPAQPQATLSSTDSDASDAASRADDLFAQTDHGSDPGLASQTSFPPLAGSVQEDARTSAASTNWDFEAPTGITRPVGSDPSDLSAEIPANNLRRQTREQPGAGRPTVSELPPSFTPGRPNSHAPNAYSSLEDDADADESVSDSIDDDVADARLLGRFSTKSVVIALAACLVVIGLVWASVTLLGHRSVKSNQQDSWPQMSAAPLDGSTPETEESQAPVKHDAKAAGEVPKPHVSTNTTPYPVLTQLFFNRPAGQDGMGWYIHLDAPHEVSRLEISIQQHGGHGQVFANATAAHPTPDQPVAEFTFDASGNTQVSLQRPVTAQDFMVWVPTDGLPPEGGLHFNDVKVF</sequence>
<dbReference type="Proteomes" id="UP001321766">
    <property type="component" value="Plasmid plasmid1"/>
</dbReference>
<organism evidence="3 4">
    <name type="scientific">Bombiscardovia nodaiensis</name>
    <dbReference type="NCBI Taxonomy" id="2932181"/>
    <lineage>
        <taxon>Bacteria</taxon>
        <taxon>Bacillati</taxon>
        <taxon>Actinomycetota</taxon>
        <taxon>Actinomycetes</taxon>
        <taxon>Bifidobacteriales</taxon>
        <taxon>Bifidobacteriaceae</taxon>
        <taxon>Bombiscardovia</taxon>
    </lineage>
</organism>
<evidence type="ECO:0000256" key="2">
    <source>
        <dbReference type="SAM" id="Phobius"/>
    </source>
</evidence>
<evidence type="ECO:0000313" key="4">
    <source>
        <dbReference type="Proteomes" id="UP001321766"/>
    </source>
</evidence>
<dbReference type="EMBL" id="AP026799">
    <property type="protein sequence ID" value="BDR53889.1"/>
    <property type="molecule type" value="Genomic_DNA"/>
</dbReference>
<name>A0ABM8BBA0_9BIFI</name>
<keyword evidence="3" id="KW-0614">Plasmid</keyword>
<feature type="region of interest" description="Disordered" evidence="1">
    <location>
        <begin position="233"/>
        <end position="380"/>
    </location>
</feature>
<feature type="compositionally biased region" description="Low complexity" evidence="1">
    <location>
        <begin position="235"/>
        <end position="258"/>
    </location>
</feature>
<keyword evidence="2" id="KW-0472">Membrane</keyword>